<organism evidence="1 2">
    <name type="scientific">Paraglaciecola mesophila KMM 241</name>
    <dbReference type="NCBI Taxonomy" id="1128912"/>
    <lineage>
        <taxon>Bacteria</taxon>
        <taxon>Pseudomonadati</taxon>
        <taxon>Pseudomonadota</taxon>
        <taxon>Gammaproteobacteria</taxon>
        <taxon>Alteromonadales</taxon>
        <taxon>Alteromonadaceae</taxon>
        <taxon>Paraglaciecola</taxon>
    </lineage>
</organism>
<dbReference type="EMBL" id="BAEP01000043">
    <property type="protein sequence ID" value="GAC24410.1"/>
    <property type="molecule type" value="Genomic_DNA"/>
</dbReference>
<dbReference type="OrthoDB" id="6182044at2"/>
<comment type="caution">
    <text evidence="1">The sequence shown here is derived from an EMBL/GenBank/DDBJ whole genome shotgun (WGS) entry which is preliminary data.</text>
</comment>
<proteinExistence type="predicted"/>
<protein>
    <submittedName>
        <fullName evidence="1">Ribonucleotide reductase, alpha subunit</fullName>
    </submittedName>
</protein>
<evidence type="ECO:0000313" key="2">
    <source>
        <dbReference type="Proteomes" id="UP000006263"/>
    </source>
</evidence>
<evidence type="ECO:0000313" key="1">
    <source>
        <dbReference type="EMBL" id="GAC24410.1"/>
    </source>
</evidence>
<dbReference type="Proteomes" id="UP000006263">
    <property type="component" value="Unassembled WGS sequence"/>
</dbReference>
<dbReference type="eggNOG" id="ENOG5032S32">
    <property type="taxonomic scope" value="Bacteria"/>
</dbReference>
<reference evidence="1 2" key="1">
    <citation type="journal article" date="2017" name="Antonie Van Leeuwenhoek">
        <title>Rhizobium rhizosphaerae sp. nov., a novel species isolated from rice rhizosphere.</title>
        <authorList>
            <person name="Zhao J.J."/>
            <person name="Zhang J."/>
            <person name="Zhang R.J."/>
            <person name="Zhang C.W."/>
            <person name="Yin H.Q."/>
            <person name="Zhang X.X."/>
        </authorList>
    </citation>
    <scope>NUCLEOTIDE SEQUENCE [LARGE SCALE GENOMIC DNA]</scope>
    <source>
        <strain evidence="1 2">KMM 241</strain>
    </source>
</reference>
<name>K6ZM25_9ALTE</name>
<sequence>MISMFSDLLEMANEQTAPQRLLFLFAATDESNKSKKREDKKGTITPTMVVDKLPSELTDFPALVKEADSINKEWNFVFIASLSGDHNTAPTSEHAEPFLDTMTNDVTIGKNINRYVVFDRQENPIELSAS</sequence>
<dbReference type="AlphaFoldDB" id="K6ZM25"/>
<gene>
    <name evidence="1" type="ORF">GMES_2114</name>
</gene>
<dbReference type="RefSeq" id="WP_006992561.1">
    <property type="nucleotide sequence ID" value="NZ_BAEP01000043.1"/>
</dbReference>
<accession>K6ZM25</accession>